<dbReference type="OrthoDB" id="8830751at2759"/>
<dbReference type="PROSITE" id="PS51420">
    <property type="entry name" value="RHO"/>
    <property type="match status" value="1"/>
</dbReference>
<evidence type="ECO:0000313" key="4">
    <source>
        <dbReference type="EMBL" id="EFC46651.1"/>
    </source>
</evidence>
<dbReference type="Pfam" id="PF00071">
    <property type="entry name" value="Ras"/>
    <property type="match status" value="1"/>
</dbReference>
<dbReference type="PROSITE" id="PS51419">
    <property type="entry name" value="RAB"/>
    <property type="match status" value="1"/>
</dbReference>
<dbReference type="InterPro" id="IPR001806">
    <property type="entry name" value="Small_GTPase"/>
</dbReference>
<dbReference type="SMART" id="SM00173">
    <property type="entry name" value="RAS"/>
    <property type="match status" value="1"/>
</dbReference>
<dbReference type="eggNOG" id="KOG0393">
    <property type="taxonomic scope" value="Eukaryota"/>
</dbReference>
<dbReference type="PANTHER" id="PTHR24072">
    <property type="entry name" value="RHO FAMILY GTPASE"/>
    <property type="match status" value="1"/>
</dbReference>
<accession>D2V951</accession>
<dbReference type="InterPro" id="IPR005225">
    <property type="entry name" value="Small_GTP-bd"/>
</dbReference>
<dbReference type="GeneID" id="8859889"/>
<dbReference type="SUPFAM" id="SSF52540">
    <property type="entry name" value="P-loop containing nucleoside triphosphate hydrolases"/>
    <property type="match status" value="1"/>
</dbReference>
<dbReference type="Gene3D" id="3.40.50.300">
    <property type="entry name" value="P-loop containing nucleotide triphosphate hydrolases"/>
    <property type="match status" value="1"/>
</dbReference>
<sequence length="202" mass="22235">MDTEKRCKCVAVGDGAVGKTCLLIRYAKGEFPAKYVPTIFENYDSSVEYKPRQYVTLSLWDTAGQEGYENLRPLSYPNSDVILICFSVVSPDSYDNVKTVWYPEIKKHVPKTPIVICGLKTDLRNDEETLSKLKKEGQVPTTKEDGEKLAKELKAAAYLECSAYTADNLQNVLQTAILVGLNEYKPASSSSQSSSGGGCIIA</sequence>
<dbReference type="GO" id="GO:0005525">
    <property type="term" value="F:GTP binding"/>
    <property type="evidence" value="ECO:0007669"/>
    <property type="project" value="UniProtKB-KW"/>
</dbReference>
<dbReference type="SMART" id="SM00176">
    <property type="entry name" value="RAN"/>
    <property type="match status" value="1"/>
</dbReference>
<keyword evidence="2" id="KW-0547">Nucleotide-binding</keyword>
<dbReference type="InterPro" id="IPR027417">
    <property type="entry name" value="P-loop_NTPase"/>
</dbReference>
<dbReference type="AlphaFoldDB" id="D2V951"/>
<organism evidence="5">
    <name type="scientific">Naegleria gruberi</name>
    <name type="common">Amoeba</name>
    <dbReference type="NCBI Taxonomy" id="5762"/>
    <lineage>
        <taxon>Eukaryota</taxon>
        <taxon>Discoba</taxon>
        <taxon>Heterolobosea</taxon>
        <taxon>Tetramitia</taxon>
        <taxon>Eutetramitia</taxon>
        <taxon>Vahlkampfiidae</taxon>
        <taxon>Naegleria</taxon>
    </lineage>
</organism>
<keyword evidence="3" id="KW-0342">GTP-binding</keyword>
<reference evidence="4 5" key="1">
    <citation type="journal article" date="2010" name="Cell">
        <title>The genome of Naegleria gruberi illuminates early eukaryotic versatility.</title>
        <authorList>
            <person name="Fritz-Laylin L.K."/>
            <person name="Prochnik S.E."/>
            <person name="Ginger M.L."/>
            <person name="Dacks J.B."/>
            <person name="Carpenter M.L."/>
            <person name="Field M.C."/>
            <person name="Kuo A."/>
            <person name="Paredez A."/>
            <person name="Chapman J."/>
            <person name="Pham J."/>
            <person name="Shu S."/>
            <person name="Neupane R."/>
            <person name="Cipriano M."/>
            <person name="Mancuso J."/>
            <person name="Tu H."/>
            <person name="Salamov A."/>
            <person name="Lindquist E."/>
            <person name="Shapiro H."/>
            <person name="Lucas S."/>
            <person name="Grigoriev I.V."/>
            <person name="Cande W.Z."/>
            <person name="Fulton C."/>
            <person name="Rokhsar D.S."/>
            <person name="Dawson S.C."/>
        </authorList>
    </citation>
    <scope>NUCLEOTIDE SEQUENCE [LARGE SCALE GENOMIC DNA]</scope>
    <source>
        <strain evidence="4 5">NEG-M</strain>
    </source>
</reference>
<dbReference type="PRINTS" id="PR00449">
    <property type="entry name" value="RASTRNSFRMNG"/>
</dbReference>
<dbReference type="CDD" id="cd00157">
    <property type="entry name" value="Rho"/>
    <property type="match status" value="1"/>
</dbReference>
<dbReference type="InParanoid" id="D2V951"/>
<dbReference type="InterPro" id="IPR003578">
    <property type="entry name" value="Small_GTPase_Rho"/>
</dbReference>
<evidence type="ECO:0000256" key="3">
    <source>
        <dbReference type="ARBA" id="ARBA00023134"/>
    </source>
</evidence>
<dbReference type="OMA" id="TPELGIK"/>
<gene>
    <name evidence="4" type="ORF">NAEGRDRAFT_36072</name>
</gene>
<evidence type="ECO:0000256" key="1">
    <source>
        <dbReference type="ARBA" id="ARBA00010142"/>
    </source>
</evidence>
<dbReference type="FunFam" id="3.40.50.300:FF:001179">
    <property type="entry name" value="Rho family GTPase"/>
    <property type="match status" value="1"/>
</dbReference>
<evidence type="ECO:0000256" key="2">
    <source>
        <dbReference type="ARBA" id="ARBA00022741"/>
    </source>
</evidence>
<dbReference type="EMBL" id="GG738858">
    <property type="protein sequence ID" value="EFC46651.1"/>
    <property type="molecule type" value="Genomic_DNA"/>
</dbReference>
<dbReference type="GO" id="GO:0003924">
    <property type="term" value="F:GTPase activity"/>
    <property type="evidence" value="ECO:0007669"/>
    <property type="project" value="InterPro"/>
</dbReference>
<dbReference type="SMART" id="SM00175">
    <property type="entry name" value="RAB"/>
    <property type="match status" value="1"/>
</dbReference>
<keyword evidence="5" id="KW-1185">Reference proteome</keyword>
<dbReference type="GO" id="GO:0007264">
    <property type="term" value="P:small GTPase-mediated signal transduction"/>
    <property type="evidence" value="ECO:0007669"/>
    <property type="project" value="InterPro"/>
</dbReference>
<dbReference type="PROSITE" id="PS51421">
    <property type="entry name" value="RAS"/>
    <property type="match status" value="1"/>
</dbReference>
<dbReference type="Proteomes" id="UP000006671">
    <property type="component" value="Unassembled WGS sequence"/>
</dbReference>
<dbReference type="KEGG" id="ngr:NAEGRDRAFT_36072"/>
<dbReference type="NCBIfam" id="TIGR00231">
    <property type="entry name" value="small_GTP"/>
    <property type="match status" value="1"/>
</dbReference>
<evidence type="ECO:0000313" key="5">
    <source>
        <dbReference type="Proteomes" id="UP000006671"/>
    </source>
</evidence>
<dbReference type="SMART" id="SM00174">
    <property type="entry name" value="RHO"/>
    <property type="match status" value="1"/>
</dbReference>
<comment type="similarity">
    <text evidence="1">Belongs to the small GTPase superfamily. Rho family.</text>
</comment>
<protein>
    <submittedName>
        <fullName evidence="4">Rho family small GTPase</fullName>
    </submittedName>
</protein>
<dbReference type="RefSeq" id="XP_002679395.1">
    <property type="nucleotide sequence ID" value="XM_002679349.1"/>
</dbReference>
<name>D2V951_NAEGR</name>
<dbReference type="STRING" id="5762.D2V951"/>
<proteinExistence type="inferred from homology"/>
<dbReference type="VEuPathDB" id="AmoebaDB:NAEGRDRAFT_36072"/>